<name>A0A226RED3_9LACO</name>
<accession>A0A226RED3</accession>
<evidence type="ECO:0000313" key="2">
    <source>
        <dbReference type="Proteomes" id="UP000215261"/>
    </source>
</evidence>
<evidence type="ECO:0000313" key="1">
    <source>
        <dbReference type="EMBL" id="OXS41049.1"/>
    </source>
</evidence>
<sequence>MEISVITEVTGDANLGRMIADLKVLDGTEVEAGLFGGFAAKKAMWNEYGTSRGIPARPFLRTALYENEARFASYVAPFVAGVMNGASLATVPSALGPFMVQSIKRSIAAGNFAPLAPVTVAKKGHAKPLLDTGDMYGSIDWRQK</sequence>
<dbReference type="Proteomes" id="UP000215261">
    <property type="component" value="Unassembled WGS sequence"/>
</dbReference>
<organism evidence="1 2">
    <name type="scientific">Ligilactobacillus agilis</name>
    <dbReference type="NCBI Taxonomy" id="1601"/>
    <lineage>
        <taxon>Bacteria</taxon>
        <taxon>Bacillati</taxon>
        <taxon>Bacillota</taxon>
        <taxon>Bacilli</taxon>
        <taxon>Lactobacillales</taxon>
        <taxon>Lactobacillaceae</taxon>
        <taxon>Ligilactobacillus</taxon>
    </lineage>
</organism>
<comment type="caution">
    <text evidence="1">The sequence shown here is derived from an EMBL/GenBank/DDBJ whole genome shotgun (WGS) entry which is preliminary data.</text>
</comment>
<dbReference type="AlphaFoldDB" id="A0A226RED3"/>
<dbReference type="EMBL" id="LUGO01000035">
    <property type="protein sequence ID" value="OXS41049.1"/>
    <property type="molecule type" value="Genomic_DNA"/>
</dbReference>
<protein>
    <submittedName>
        <fullName evidence="1">Uncharacterized protein</fullName>
    </submittedName>
</protein>
<gene>
    <name evidence="1" type="ORF">AYP69_03515</name>
</gene>
<proteinExistence type="predicted"/>
<reference evidence="1 2" key="1">
    <citation type="submission" date="2016-03" db="EMBL/GenBank/DDBJ databases">
        <title>Sequencing of Lactobacillus Species from Commercial Turkeys.</title>
        <authorList>
            <person name="Johnson T.J."/>
            <person name="Youmans B.P."/>
            <person name="Case K.A."/>
        </authorList>
    </citation>
    <scope>NUCLEOTIDE SEQUENCE [LARGE SCALE GENOMIC DNA]</scope>
    <source>
        <strain evidence="1 2">UMNLA1</strain>
    </source>
</reference>
<dbReference type="RefSeq" id="WP_089144849.1">
    <property type="nucleotide sequence ID" value="NZ_LUGD01000002.1"/>
</dbReference>